<keyword evidence="5" id="KW-1133">Transmembrane helix</keyword>
<evidence type="ECO:0000313" key="9">
    <source>
        <dbReference type="Proteomes" id="UP001168877"/>
    </source>
</evidence>
<evidence type="ECO:0000256" key="7">
    <source>
        <dbReference type="ARBA" id="ARBA00023316"/>
    </source>
</evidence>
<evidence type="ECO:0000313" key="8">
    <source>
        <dbReference type="EMBL" id="KAK0588875.1"/>
    </source>
</evidence>
<keyword evidence="4" id="KW-0812">Transmembrane</keyword>
<dbReference type="AlphaFoldDB" id="A0AA39SEZ2"/>
<evidence type="ECO:0000256" key="6">
    <source>
        <dbReference type="ARBA" id="ARBA00023136"/>
    </source>
</evidence>
<keyword evidence="6" id="KW-0472">Membrane</keyword>
<protein>
    <submittedName>
        <fullName evidence="8">Uncharacterized protein</fullName>
    </submittedName>
</protein>
<evidence type="ECO:0000256" key="2">
    <source>
        <dbReference type="ARBA" id="ARBA00022676"/>
    </source>
</evidence>
<dbReference type="PANTHER" id="PTHR13301">
    <property type="entry name" value="X-BOX TRANSCRIPTION FACTOR-RELATED"/>
    <property type="match status" value="1"/>
</dbReference>
<gene>
    <name evidence="8" type="ORF">LWI29_006530</name>
</gene>
<dbReference type="GO" id="GO:0030244">
    <property type="term" value="P:cellulose biosynthetic process"/>
    <property type="evidence" value="ECO:0007669"/>
    <property type="project" value="InterPro"/>
</dbReference>
<keyword evidence="9" id="KW-1185">Reference proteome</keyword>
<dbReference type="GO" id="GO:0016760">
    <property type="term" value="F:cellulose synthase (UDP-forming) activity"/>
    <property type="evidence" value="ECO:0007669"/>
    <property type="project" value="InterPro"/>
</dbReference>
<evidence type="ECO:0000256" key="3">
    <source>
        <dbReference type="ARBA" id="ARBA00022679"/>
    </source>
</evidence>
<sequence>MNGTQINCKDELVKEFGGSKEFINSVSQALQGETDCPTNLSNSLEAAYQVAECDYESNTNRGEKVGWLYGSKSKDVLIGLMIHKRVLLSLIEPTGLSRLLLIRRWAGINDPTKKMGHRPT</sequence>
<reference evidence="8" key="2">
    <citation type="submission" date="2023-06" db="EMBL/GenBank/DDBJ databases">
        <authorList>
            <person name="Swenson N.G."/>
            <person name="Wegrzyn J.L."/>
            <person name="Mcevoy S.L."/>
        </authorList>
    </citation>
    <scope>NUCLEOTIDE SEQUENCE</scope>
    <source>
        <strain evidence="8">NS2018</strain>
        <tissue evidence="8">Leaf</tissue>
    </source>
</reference>
<reference evidence="8" key="1">
    <citation type="journal article" date="2022" name="Plant J.">
        <title>Strategies of tolerance reflected in two North American maple genomes.</title>
        <authorList>
            <person name="McEvoy S.L."/>
            <person name="Sezen U.U."/>
            <person name="Trouern-Trend A."/>
            <person name="McMahon S.M."/>
            <person name="Schaberg P.G."/>
            <person name="Yang J."/>
            <person name="Wegrzyn J.L."/>
            <person name="Swenson N.G."/>
        </authorList>
    </citation>
    <scope>NUCLEOTIDE SEQUENCE</scope>
    <source>
        <strain evidence="8">NS2018</strain>
    </source>
</reference>
<dbReference type="EMBL" id="JAUESC010000381">
    <property type="protein sequence ID" value="KAK0588875.1"/>
    <property type="molecule type" value="Genomic_DNA"/>
</dbReference>
<dbReference type="Proteomes" id="UP001168877">
    <property type="component" value="Unassembled WGS sequence"/>
</dbReference>
<organism evidence="8 9">
    <name type="scientific">Acer saccharum</name>
    <name type="common">Sugar maple</name>
    <dbReference type="NCBI Taxonomy" id="4024"/>
    <lineage>
        <taxon>Eukaryota</taxon>
        <taxon>Viridiplantae</taxon>
        <taxon>Streptophyta</taxon>
        <taxon>Embryophyta</taxon>
        <taxon>Tracheophyta</taxon>
        <taxon>Spermatophyta</taxon>
        <taxon>Magnoliopsida</taxon>
        <taxon>eudicotyledons</taxon>
        <taxon>Gunneridae</taxon>
        <taxon>Pentapetalae</taxon>
        <taxon>rosids</taxon>
        <taxon>malvids</taxon>
        <taxon>Sapindales</taxon>
        <taxon>Sapindaceae</taxon>
        <taxon>Hippocastanoideae</taxon>
        <taxon>Acereae</taxon>
        <taxon>Acer</taxon>
    </lineage>
</organism>
<evidence type="ECO:0000256" key="5">
    <source>
        <dbReference type="ARBA" id="ARBA00022989"/>
    </source>
</evidence>
<evidence type="ECO:0000256" key="1">
    <source>
        <dbReference type="ARBA" id="ARBA00004308"/>
    </source>
</evidence>
<proteinExistence type="predicted"/>
<dbReference type="GO" id="GO:0016020">
    <property type="term" value="C:membrane"/>
    <property type="evidence" value="ECO:0007669"/>
    <property type="project" value="InterPro"/>
</dbReference>
<comment type="caution">
    <text evidence="8">The sequence shown here is derived from an EMBL/GenBank/DDBJ whole genome shotgun (WGS) entry which is preliminary data.</text>
</comment>
<dbReference type="GO" id="GO:0071555">
    <property type="term" value="P:cell wall organization"/>
    <property type="evidence" value="ECO:0007669"/>
    <property type="project" value="UniProtKB-KW"/>
</dbReference>
<name>A0AA39SEZ2_ACESA</name>
<dbReference type="InterPro" id="IPR005150">
    <property type="entry name" value="Cellulose_synth"/>
</dbReference>
<keyword evidence="7" id="KW-0961">Cell wall biogenesis/degradation</keyword>
<evidence type="ECO:0000256" key="4">
    <source>
        <dbReference type="ARBA" id="ARBA00022692"/>
    </source>
</evidence>
<dbReference type="GO" id="GO:0012505">
    <property type="term" value="C:endomembrane system"/>
    <property type="evidence" value="ECO:0007669"/>
    <property type="project" value="UniProtKB-SubCell"/>
</dbReference>
<dbReference type="Pfam" id="PF03552">
    <property type="entry name" value="Cellulose_synt"/>
    <property type="match status" value="1"/>
</dbReference>
<accession>A0AA39SEZ2</accession>
<keyword evidence="2" id="KW-0328">Glycosyltransferase</keyword>
<keyword evidence="3" id="KW-0808">Transferase</keyword>
<comment type="subcellular location">
    <subcellularLocation>
        <location evidence="1">Endomembrane system</location>
    </subcellularLocation>
</comment>